<dbReference type="Gene3D" id="2.60.40.380">
    <property type="entry name" value="Purple acid phosphatase-like, N-terminal"/>
    <property type="match status" value="1"/>
</dbReference>
<reference evidence="3 4" key="1">
    <citation type="submission" date="2020-03" db="EMBL/GenBank/DDBJ databases">
        <title>Whole genome shotgun sequence of Phytohabitans flavus NBRC 107702.</title>
        <authorList>
            <person name="Komaki H."/>
            <person name="Tamura T."/>
        </authorList>
    </citation>
    <scope>NUCLEOTIDE SEQUENCE [LARGE SCALE GENOMIC DNA]</scope>
    <source>
        <strain evidence="3 4">NBRC 107702</strain>
    </source>
</reference>
<keyword evidence="4" id="KW-1185">Reference proteome</keyword>
<proteinExistence type="predicted"/>
<dbReference type="KEGG" id="pfla:Pflav_056470"/>
<dbReference type="InterPro" id="IPR052900">
    <property type="entry name" value="Phospholipid_Metab_Enz"/>
</dbReference>
<protein>
    <submittedName>
        <fullName evidence="3">Alkaline phosphatase</fullName>
    </submittedName>
</protein>
<evidence type="ECO:0000313" key="3">
    <source>
        <dbReference type="EMBL" id="BCB79237.1"/>
    </source>
</evidence>
<dbReference type="InterPro" id="IPR038607">
    <property type="entry name" value="PhoD-like_sf"/>
</dbReference>
<accession>A0A6F8XZK0</accession>
<dbReference type="PROSITE" id="PS51318">
    <property type="entry name" value="TAT"/>
    <property type="match status" value="1"/>
</dbReference>
<evidence type="ECO:0000313" key="4">
    <source>
        <dbReference type="Proteomes" id="UP000502508"/>
    </source>
</evidence>
<gene>
    <name evidence="3" type="ORF">Pflav_056470</name>
</gene>
<feature type="domain" description="PhoD-like phosphatase metallophosphatase" evidence="1">
    <location>
        <begin position="147"/>
        <end position="495"/>
    </location>
</feature>
<dbReference type="InterPro" id="IPR018946">
    <property type="entry name" value="PhoD-like_MPP"/>
</dbReference>
<dbReference type="Proteomes" id="UP000502508">
    <property type="component" value="Chromosome"/>
</dbReference>
<dbReference type="Gene3D" id="3.60.21.70">
    <property type="entry name" value="PhoD-like phosphatase"/>
    <property type="match status" value="1"/>
</dbReference>
<organism evidence="3 4">
    <name type="scientific">Phytohabitans flavus</name>
    <dbReference type="NCBI Taxonomy" id="1076124"/>
    <lineage>
        <taxon>Bacteria</taxon>
        <taxon>Bacillati</taxon>
        <taxon>Actinomycetota</taxon>
        <taxon>Actinomycetes</taxon>
        <taxon>Micromonosporales</taxon>
        <taxon>Micromonosporaceae</taxon>
    </lineage>
</organism>
<sequence>MDLTANRRQVLAGAAAVVGASTLAAGSAHPASAHGSDTATPFPLGVASGDPLPDSVILWTRLIRDRRSSRPVEVSWQVAKDDRFRRVVRSGKEWARPELAHSVHVDARGLEPGREYFYRFKAEGQLSPVGRTRTAPHRHARPDHLRFGVASCQDLQNGYWPAYWGLADEDFDVVFHLGDYIYEYDPNSRFADRRHTSPQTLGLDQLRTLDDYRNRHAQYKSDPALRAAHAAGAWVVTWDDHETENNYADLVDELDSGAAHQTPAEFSRQRAAAYQAYYEHMPIRAHLRPGRDGMRIYRRFDFGLLARVNVLDTRQYRTDQPGPGDLGPEPFGAGNTSGTLTGDEQERWLAHGLVHSPARWNVIAQQVMMSRTRFPNPTGQPPLTVVNLDQWDGYMPQRQRLLQLLADKRVDNPVVLAGDIHSTWISDLKLNFDDPASPVVAAEFVGTSISSDFPVAFDAPLKQANPLLNPHVRYFDGLKRGYLRCDVTRESWRTDVRVVDTIDVREAPVYTSASFAVEAGRPGVVPA</sequence>
<dbReference type="Pfam" id="PF09423">
    <property type="entry name" value="PhoD"/>
    <property type="match status" value="1"/>
</dbReference>
<reference evidence="3 4" key="2">
    <citation type="submission" date="2020-03" db="EMBL/GenBank/DDBJ databases">
        <authorList>
            <person name="Ichikawa N."/>
            <person name="Kimura A."/>
            <person name="Kitahashi Y."/>
            <person name="Uohara A."/>
        </authorList>
    </citation>
    <scope>NUCLEOTIDE SEQUENCE [LARGE SCALE GENOMIC DNA]</scope>
    <source>
        <strain evidence="3 4">NBRC 107702</strain>
    </source>
</reference>
<dbReference type="RefSeq" id="WP_173039124.1">
    <property type="nucleotide sequence ID" value="NZ_AP022870.1"/>
</dbReference>
<evidence type="ECO:0000259" key="1">
    <source>
        <dbReference type="Pfam" id="PF09423"/>
    </source>
</evidence>
<dbReference type="InterPro" id="IPR029052">
    <property type="entry name" value="Metallo-depent_PP-like"/>
</dbReference>
<dbReference type="Pfam" id="PF16655">
    <property type="entry name" value="PhoD_N"/>
    <property type="match status" value="1"/>
</dbReference>
<dbReference type="InterPro" id="IPR006311">
    <property type="entry name" value="TAT_signal"/>
</dbReference>
<dbReference type="PANTHER" id="PTHR43606">
    <property type="entry name" value="PHOSPHATASE, PUTATIVE (AFU_ORTHOLOGUE AFUA_6G08710)-RELATED"/>
    <property type="match status" value="1"/>
</dbReference>
<evidence type="ECO:0000259" key="2">
    <source>
        <dbReference type="Pfam" id="PF16655"/>
    </source>
</evidence>
<feature type="domain" description="Phospholipase D N-terminal" evidence="2">
    <location>
        <begin position="44"/>
        <end position="134"/>
    </location>
</feature>
<dbReference type="CDD" id="cd07389">
    <property type="entry name" value="MPP_PhoD"/>
    <property type="match status" value="1"/>
</dbReference>
<dbReference type="EMBL" id="AP022870">
    <property type="protein sequence ID" value="BCB79237.1"/>
    <property type="molecule type" value="Genomic_DNA"/>
</dbReference>
<dbReference type="AlphaFoldDB" id="A0A6F8XZK0"/>
<dbReference type="PANTHER" id="PTHR43606:SF2">
    <property type="entry name" value="ALKALINE PHOSPHATASE FAMILY PROTEIN (AFU_ORTHOLOGUE AFUA_5G03860)"/>
    <property type="match status" value="1"/>
</dbReference>
<dbReference type="SUPFAM" id="SSF56300">
    <property type="entry name" value="Metallo-dependent phosphatases"/>
    <property type="match status" value="1"/>
</dbReference>
<dbReference type="InterPro" id="IPR032093">
    <property type="entry name" value="PhoD_N"/>
</dbReference>
<name>A0A6F8XZK0_9ACTN</name>